<feature type="transmembrane region" description="Helical" evidence="2">
    <location>
        <begin position="281"/>
        <end position="299"/>
    </location>
</feature>
<evidence type="ECO:0000313" key="5">
    <source>
        <dbReference type="Proteomes" id="UP000575241"/>
    </source>
</evidence>
<feature type="transmembrane region" description="Helical" evidence="2">
    <location>
        <begin position="223"/>
        <end position="242"/>
    </location>
</feature>
<evidence type="ECO:0000259" key="3">
    <source>
        <dbReference type="Pfam" id="PF01757"/>
    </source>
</evidence>
<feature type="domain" description="Acyltransferase 3" evidence="3">
    <location>
        <begin position="35"/>
        <end position="367"/>
    </location>
</feature>
<accession>A0A7W7JZ22</accession>
<keyword evidence="2" id="KW-1133">Transmembrane helix</keyword>
<feature type="transmembrane region" description="Helical" evidence="2">
    <location>
        <begin position="254"/>
        <end position="275"/>
    </location>
</feature>
<dbReference type="AlphaFoldDB" id="A0A7W7JZ22"/>
<feature type="transmembrane region" description="Helical" evidence="2">
    <location>
        <begin position="136"/>
        <end position="156"/>
    </location>
</feature>
<keyword evidence="5" id="KW-1185">Reference proteome</keyword>
<evidence type="ECO:0000256" key="2">
    <source>
        <dbReference type="SAM" id="Phobius"/>
    </source>
</evidence>
<proteinExistence type="predicted"/>
<feature type="transmembrane region" description="Helical" evidence="2">
    <location>
        <begin position="320"/>
        <end position="338"/>
    </location>
</feature>
<evidence type="ECO:0000313" key="4">
    <source>
        <dbReference type="EMBL" id="MBB4837703.1"/>
    </source>
</evidence>
<feature type="transmembrane region" description="Helical" evidence="2">
    <location>
        <begin position="70"/>
        <end position="87"/>
    </location>
</feature>
<comment type="caution">
    <text evidence="4">The sequence shown here is derived from an EMBL/GenBank/DDBJ whole genome shotgun (WGS) entry which is preliminary data.</text>
</comment>
<keyword evidence="2" id="KW-0812">Transmembrane</keyword>
<feature type="transmembrane region" description="Helical" evidence="2">
    <location>
        <begin position="344"/>
        <end position="366"/>
    </location>
</feature>
<dbReference type="InterPro" id="IPR050879">
    <property type="entry name" value="Acyltransferase_3"/>
</dbReference>
<evidence type="ECO:0000256" key="1">
    <source>
        <dbReference type="SAM" id="MobiDB-lite"/>
    </source>
</evidence>
<dbReference type="RefSeq" id="WP_311768393.1">
    <property type="nucleotide sequence ID" value="NZ_JACHLN010000001.1"/>
</dbReference>
<dbReference type="PANTHER" id="PTHR23028:SF134">
    <property type="entry name" value="PUTATIVE (AFU_ORTHOLOGUE AFUA_4G08520)-RELATED"/>
    <property type="match status" value="1"/>
</dbReference>
<feature type="transmembrane region" description="Helical" evidence="2">
    <location>
        <begin position="193"/>
        <end position="211"/>
    </location>
</feature>
<feature type="transmembrane region" description="Helical" evidence="2">
    <location>
        <begin position="107"/>
        <end position="124"/>
    </location>
</feature>
<dbReference type="GO" id="GO:0016747">
    <property type="term" value="F:acyltransferase activity, transferring groups other than amino-acyl groups"/>
    <property type="evidence" value="ECO:0007669"/>
    <property type="project" value="InterPro"/>
</dbReference>
<sequence>MTERAGTPAAGDAAATIDTETPDRTATGKEHFEVLDGLRGTAALIVVIFHIQGITVMWDGAKVVLHHAPLAVDFFFALSGFVIGYAYDDRWERMTTGRFIALRLIRLHPLVILGALLGLASYLFDPFAGKLQAVPLASVLGAFALCLFALPSWPLANRWTDTHPLNGPIWTLFQEYIGNLAYALVLRRLRARWLALLAVASGVVLAVGATLHGTLDQGSYWETFWMAPVRLFFPFLTGLWLYRVRDRLPDIRIGWLPLSIAMLAAIAAPTLPPVGGIKINGLYEALVVILIFPAILVAGRHSEAGRGMLWLCKASGRISYPIYITHFPFLYLWMNFVATGHASTGQLLAIGTALVPLLLLVAWLAYRFWDVPIRTRLGVWLRARG</sequence>
<dbReference type="Proteomes" id="UP000575241">
    <property type="component" value="Unassembled WGS sequence"/>
</dbReference>
<dbReference type="InterPro" id="IPR002656">
    <property type="entry name" value="Acyl_transf_3_dom"/>
</dbReference>
<dbReference type="Pfam" id="PF01757">
    <property type="entry name" value="Acyl_transf_3"/>
    <property type="match status" value="1"/>
</dbReference>
<protein>
    <submittedName>
        <fullName evidence="4">Peptidoglycan/LPS O-acetylase OafA/YrhL</fullName>
    </submittedName>
</protein>
<organism evidence="4 5">
    <name type="scientific">Sphingomonas kyeonggiensis</name>
    <dbReference type="NCBI Taxonomy" id="1268553"/>
    <lineage>
        <taxon>Bacteria</taxon>
        <taxon>Pseudomonadati</taxon>
        <taxon>Pseudomonadota</taxon>
        <taxon>Alphaproteobacteria</taxon>
        <taxon>Sphingomonadales</taxon>
        <taxon>Sphingomonadaceae</taxon>
        <taxon>Sphingomonas</taxon>
    </lineage>
</organism>
<dbReference type="PANTHER" id="PTHR23028">
    <property type="entry name" value="ACETYLTRANSFERASE"/>
    <property type="match status" value="1"/>
</dbReference>
<name>A0A7W7JZ22_9SPHN</name>
<dbReference type="EMBL" id="JACHLN010000001">
    <property type="protein sequence ID" value="MBB4837703.1"/>
    <property type="molecule type" value="Genomic_DNA"/>
</dbReference>
<feature type="transmembrane region" description="Helical" evidence="2">
    <location>
        <begin position="38"/>
        <end position="58"/>
    </location>
</feature>
<feature type="compositionally biased region" description="Low complexity" evidence="1">
    <location>
        <begin position="1"/>
        <end position="19"/>
    </location>
</feature>
<keyword evidence="2" id="KW-0472">Membrane</keyword>
<gene>
    <name evidence="4" type="ORF">HNP52_000754</name>
</gene>
<reference evidence="4 5" key="1">
    <citation type="submission" date="2020-08" db="EMBL/GenBank/DDBJ databases">
        <title>Functional genomics of gut bacteria from endangered species of beetles.</title>
        <authorList>
            <person name="Carlos-Shanley C."/>
        </authorList>
    </citation>
    <scope>NUCLEOTIDE SEQUENCE [LARGE SCALE GENOMIC DNA]</scope>
    <source>
        <strain evidence="4 5">S00224</strain>
    </source>
</reference>
<feature type="region of interest" description="Disordered" evidence="1">
    <location>
        <begin position="1"/>
        <end position="23"/>
    </location>
</feature>